<dbReference type="Proteomes" id="UP000007431">
    <property type="component" value="Unassembled WGS sequence"/>
</dbReference>
<evidence type="ECO:0000259" key="6">
    <source>
        <dbReference type="PROSITE" id="PS51635"/>
    </source>
</evidence>
<dbReference type="SUPFAM" id="SSF52151">
    <property type="entry name" value="FabD/lysophospholipase-like"/>
    <property type="match status" value="1"/>
</dbReference>
<keyword evidence="3" id="KW-0443">Lipid metabolism</keyword>
<organism evidence="8">
    <name type="scientific">Schizophyllum commune (strain H4-8 / FGSC 9210)</name>
    <name type="common">Split gill fungus</name>
    <dbReference type="NCBI Taxonomy" id="578458"/>
    <lineage>
        <taxon>Eukaryota</taxon>
        <taxon>Fungi</taxon>
        <taxon>Dikarya</taxon>
        <taxon>Basidiomycota</taxon>
        <taxon>Agaricomycotina</taxon>
        <taxon>Agaricomycetes</taxon>
        <taxon>Agaricomycetidae</taxon>
        <taxon>Agaricales</taxon>
        <taxon>Schizophyllaceae</taxon>
        <taxon>Schizophyllum</taxon>
    </lineage>
</organism>
<dbReference type="EMBL" id="GL377303">
    <property type="protein sequence ID" value="EFJ00746.1"/>
    <property type="molecule type" value="Genomic_DNA"/>
</dbReference>
<proteinExistence type="predicted"/>
<dbReference type="VEuPathDB" id="FungiDB:SCHCODRAFT_02608386"/>
<dbReference type="GeneID" id="9595269"/>
<feature type="region of interest" description="Disordered" evidence="5">
    <location>
        <begin position="1"/>
        <end position="25"/>
    </location>
</feature>
<accession>D8PUT6</accession>
<dbReference type="InterPro" id="IPR016035">
    <property type="entry name" value="Acyl_Trfase/lysoPLipase"/>
</dbReference>
<gene>
    <name evidence="7" type="ORF">SCHCODRAFT_84362</name>
</gene>
<dbReference type="AlphaFoldDB" id="D8PUT6"/>
<sequence length="375" mass="42167">MAARAVSQTSSFGSNSKPSRSSVPQDVVYASPSEIGLRLLTFDDGGIRGLSMLLLLRIILHRVQRLSCLPALPLPCDYFDFIAGSGTGGLIAILLGRLQLSVDHAIECYLRVVNHVFVQYKQDGSLKTTALEKVLKEIVNRFGTGDGMLLYDSQPSPCKTFVCAREHNGETMSVRKLRSYTRHRDTESQCTVVEAIRATMAHSMFFKPVSIPRGNTNVSFVDAGNDHYNPVFDLFEEVSLLYPSRHIAYYLSIGSGTAATVGDNPSRWFANRSRLPPPLLNKLRHLADRCEDIASAFEREHGNLEGKYFRLSPSLSVYDGKIRWEEEEALDEIVTPYIAAIQNQIQILELLMIDERESITARSFRTYESQLRRWP</sequence>
<evidence type="ECO:0000313" key="7">
    <source>
        <dbReference type="EMBL" id="EFJ00746.1"/>
    </source>
</evidence>
<dbReference type="OMA" id="NVEAHTD"/>
<dbReference type="OrthoDB" id="630895at2759"/>
<evidence type="ECO:0000313" key="8">
    <source>
        <dbReference type="Proteomes" id="UP000007431"/>
    </source>
</evidence>
<keyword evidence="8" id="KW-1185">Reference proteome</keyword>
<dbReference type="GO" id="GO:0019369">
    <property type="term" value="P:arachidonate metabolic process"/>
    <property type="evidence" value="ECO:0007669"/>
    <property type="project" value="TreeGrafter"/>
</dbReference>
<protein>
    <recommendedName>
        <fullName evidence="6">PNPLA domain-containing protein</fullName>
    </recommendedName>
</protein>
<dbReference type="Gene3D" id="3.40.1090.10">
    <property type="entry name" value="Cytosolic phospholipase A2 catalytic domain"/>
    <property type="match status" value="1"/>
</dbReference>
<dbReference type="Pfam" id="PF01734">
    <property type="entry name" value="Patatin"/>
    <property type="match status" value="1"/>
</dbReference>
<dbReference type="InterPro" id="IPR002641">
    <property type="entry name" value="PNPLA_dom"/>
</dbReference>
<dbReference type="eggNOG" id="KOG4231">
    <property type="taxonomic scope" value="Eukaryota"/>
</dbReference>
<dbReference type="KEGG" id="scm:SCHCO_02608386"/>
<dbReference type="InParanoid" id="D8PUT6"/>
<evidence type="ECO:0000256" key="3">
    <source>
        <dbReference type="ARBA" id="ARBA00023098"/>
    </source>
</evidence>
<dbReference type="PROSITE" id="PS51635">
    <property type="entry name" value="PNPLA"/>
    <property type="match status" value="1"/>
</dbReference>
<evidence type="ECO:0000256" key="2">
    <source>
        <dbReference type="ARBA" id="ARBA00022963"/>
    </source>
</evidence>
<comment type="caution">
    <text evidence="4">Lacks conserved residue(s) required for the propagation of feature annotation.</text>
</comment>
<keyword evidence="2" id="KW-0442">Lipid degradation</keyword>
<name>D8PUT6_SCHCM</name>
<dbReference type="GO" id="GO:0047499">
    <property type="term" value="F:calcium-independent phospholipase A2 activity"/>
    <property type="evidence" value="ECO:0007669"/>
    <property type="project" value="TreeGrafter"/>
</dbReference>
<dbReference type="PANTHER" id="PTHR24185:SF1">
    <property type="entry name" value="CALCIUM-INDEPENDENT PHOSPHOLIPASE A2-GAMMA"/>
    <property type="match status" value="1"/>
</dbReference>
<dbReference type="GO" id="GO:0046486">
    <property type="term" value="P:glycerolipid metabolic process"/>
    <property type="evidence" value="ECO:0007669"/>
    <property type="project" value="UniProtKB-ARBA"/>
</dbReference>
<feature type="compositionally biased region" description="Polar residues" evidence="5">
    <location>
        <begin position="1"/>
        <end position="24"/>
    </location>
</feature>
<keyword evidence="1" id="KW-0378">Hydrolase</keyword>
<evidence type="ECO:0000256" key="1">
    <source>
        <dbReference type="ARBA" id="ARBA00022801"/>
    </source>
</evidence>
<reference evidence="7 8" key="1">
    <citation type="journal article" date="2010" name="Nat. Biotechnol.">
        <title>Genome sequence of the model mushroom Schizophyllum commune.</title>
        <authorList>
            <person name="Ohm R.A."/>
            <person name="de Jong J.F."/>
            <person name="Lugones L.G."/>
            <person name="Aerts A."/>
            <person name="Kothe E."/>
            <person name="Stajich J.E."/>
            <person name="de Vries R.P."/>
            <person name="Record E."/>
            <person name="Levasseur A."/>
            <person name="Baker S.E."/>
            <person name="Bartholomew K.A."/>
            <person name="Coutinho P.M."/>
            <person name="Erdmann S."/>
            <person name="Fowler T.J."/>
            <person name="Gathman A.C."/>
            <person name="Lombard V."/>
            <person name="Henrissat B."/>
            <person name="Knabe N."/>
            <person name="Kuees U."/>
            <person name="Lilly W.W."/>
            <person name="Lindquist E."/>
            <person name="Lucas S."/>
            <person name="Magnuson J.K."/>
            <person name="Piumi F."/>
            <person name="Raudaskoski M."/>
            <person name="Salamov A."/>
            <person name="Schmutz J."/>
            <person name="Schwarze F.W.M.R."/>
            <person name="vanKuyk P.A."/>
            <person name="Horton J.S."/>
            <person name="Grigoriev I.V."/>
            <person name="Woesten H.A.B."/>
        </authorList>
    </citation>
    <scope>NUCLEOTIDE SEQUENCE [LARGE SCALE GENOMIC DNA]</scope>
    <source>
        <strain evidence="8">H4-8 / FGSC 9210</strain>
    </source>
</reference>
<dbReference type="PANTHER" id="PTHR24185">
    <property type="entry name" value="CALCIUM-INDEPENDENT PHOSPHOLIPASE A2-GAMMA"/>
    <property type="match status" value="1"/>
</dbReference>
<dbReference type="GO" id="GO:0016042">
    <property type="term" value="P:lipid catabolic process"/>
    <property type="evidence" value="ECO:0007669"/>
    <property type="project" value="UniProtKB-KW"/>
</dbReference>
<dbReference type="GO" id="GO:0016020">
    <property type="term" value="C:membrane"/>
    <property type="evidence" value="ECO:0007669"/>
    <property type="project" value="TreeGrafter"/>
</dbReference>
<dbReference type="RefSeq" id="XP_003035648.1">
    <property type="nucleotide sequence ID" value="XM_003035602.1"/>
</dbReference>
<evidence type="ECO:0000256" key="4">
    <source>
        <dbReference type="PROSITE-ProRule" id="PRU01161"/>
    </source>
</evidence>
<feature type="domain" description="PNPLA" evidence="6">
    <location>
        <begin position="40"/>
        <end position="235"/>
    </location>
</feature>
<evidence type="ECO:0000256" key="5">
    <source>
        <dbReference type="SAM" id="MobiDB-lite"/>
    </source>
</evidence>
<dbReference type="STRING" id="578458.D8PUT6"/>
<dbReference type="HOGENOM" id="CLU_000288_144_2_1"/>